<comment type="caution">
    <text evidence="8">The sequence shown here is derived from an EMBL/GenBank/DDBJ whole genome shotgun (WGS) entry which is preliminary data.</text>
</comment>
<evidence type="ECO:0000256" key="2">
    <source>
        <dbReference type="ARBA" id="ARBA00022478"/>
    </source>
</evidence>
<evidence type="ECO:0000313" key="8">
    <source>
        <dbReference type="EMBL" id="KAH7052312.1"/>
    </source>
</evidence>
<dbReference type="InterPro" id="IPR041178">
    <property type="entry name" value="RPA43_OB"/>
</dbReference>
<keyword evidence="4 5" id="KW-0539">Nucleus</keyword>
<proteinExistence type="predicted"/>
<evidence type="ECO:0000256" key="5">
    <source>
        <dbReference type="RuleBase" id="RU369086"/>
    </source>
</evidence>
<evidence type="ECO:0000259" key="7">
    <source>
        <dbReference type="Pfam" id="PF17875"/>
    </source>
</evidence>
<name>A0ABQ8GFX6_9PEZI</name>
<evidence type="ECO:0000256" key="4">
    <source>
        <dbReference type="ARBA" id="ARBA00023242"/>
    </source>
</evidence>
<keyword evidence="2 5" id="KW-0240">DNA-directed RNA polymerase</keyword>
<dbReference type="EMBL" id="JAGTJR010000011">
    <property type="protein sequence ID" value="KAH7052312.1"/>
    <property type="molecule type" value="Genomic_DNA"/>
</dbReference>
<reference evidence="8 9" key="1">
    <citation type="journal article" date="2021" name="Nat. Commun.">
        <title>Genetic determinants of endophytism in the Arabidopsis root mycobiome.</title>
        <authorList>
            <person name="Mesny F."/>
            <person name="Miyauchi S."/>
            <person name="Thiergart T."/>
            <person name="Pickel B."/>
            <person name="Atanasova L."/>
            <person name="Karlsson M."/>
            <person name="Huettel B."/>
            <person name="Barry K.W."/>
            <person name="Haridas S."/>
            <person name="Chen C."/>
            <person name="Bauer D."/>
            <person name="Andreopoulos W."/>
            <person name="Pangilinan J."/>
            <person name="LaButti K."/>
            <person name="Riley R."/>
            <person name="Lipzen A."/>
            <person name="Clum A."/>
            <person name="Drula E."/>
            <person name="Henrissat B."/>
            <person name="Kohler A."/>
            <person name="Grigoriev I.V."/>
            <person name="Martin F.M."/>
            <person name="Hacquard S."/>
        </authorList>
    </citation>
    <scope>NUCLEOTIDE SEQUENCE [LARGE SCALE GENOMIC DNA]</scope>
    <source>
        <strain evidence="8 9">MPI-SDFR-AT-0080</strain>
    </source>
</reference>
<feature type="region of interest" description="Disordered" evidence="6">
    <location>
        <begin position="309"/>
        <end position="328"/>
    </location>
</feature>
<dbReference type="PANTHER" id="PTHR12709:SF5">
    <property type="entry name" value="DNA-DIRECTED RNA POLYMERASE I SUBUNIT RPA43"/>
    <property type="match status" value="1"/>
</dbReference>
<dbReference type="Gene3D" id="3.30.1490.120">
    <property type="entry name" value="RNA polymerase Rpb7-like, N-terminal domain"/>
    <property type="match status" value="1"/>
</dbReference>
<sequence length="328" mass="35395">MSTETMTANTPINETKAHKHKKDKSDKKSKKRQREEEQSQQSPTKKPRPAKDDHAAAAAATTSTAKKSTRPSLQKKAAAAAATADSDASPFVLQTASLYLPLASIGQQYALKALCAEHLSPLLLTYYPPLKGVVLAHHNARLSEGPAGAGPADGGRVLARSAAEFAGSFVWLTADFVVLRPRKGVWIEGAVNLQNESHLGLVCWNLFSASIDRRRLPEDWAWVEAGEAAAKAMEGDDAAAQTSSAAQGHFVDGQGKKVDGVIKFRIRDFDSSPRTENDRGFITIEGSLLPEDKEKELDEQELEKYALRAAARKGKSRTRGPAAGGSRR</sequence>
<feature type="compositionally biased region" description="Low complexity" evidence="6">
    <location>
        <begin position="56"/>
        <end position="66"/>
    </location>
</feature>
<organism evidence="8 9">
    <name type="scientific">Macrophomina phaseolina</name>
    <dbReference type="NCBI Taxonomy" id="35725"/>
    <lineage>
        <taxon>Eukaryota</taxon>
        <taxon>Fungi</taxon>
        <taxon>Dikarya</taxon>
        <taxon>Ascomycota</taxon>
        <taxon>Pezizomycotina</taxon>
        <taxon>Dothideomycetes</taxon>
        <taxon>Dothideomycetes incertae sedis</taxon>
        <taxon>Botryosphaeriales</taxon>
        <taxon>Botryosphaeriaceae</taxon>
        <taxon>Macrophomina</taxon>
    </lineage>
</organism>
<accession>A0ABQ8GFX6</accession>
<evidence type="ECO:0000256" key="1">
    <source>
        <dbReference type="ARBA" id="ARBA00004123"/>
    </source>
</evidence>
<feature type="region of interest" description="Disordered" evidence="6">
    <location>
        <begin position="1"/>
        <end position="72"/>
    </location>
</feature>
<keyword evidence="3 5" id="KW-0804">Transcription</keyword>
<comment type="subcellular location">
    <subcellularLocation>
        <location evidence="1 5">Nucleus</location>
    </subcellularLocation>
</comment>
<evidence type="ECO:0000256" key="3">
    <source>
        <dbReference type="ARBA" id="ARBA00023163"/>
    </source>
</evidence>
<dbReference type="Gene3D" id="2.40.50.1060">
    <property type="match status" value="1"/>
</dbReference>
<dbReference type="Pfam" id="PF17875">
    <property type="entry name" value="RPA43_OB"/>
    <property type="match status" value="1"/>
</dbReference>
<protein>
    <recommendedName>
        <fullName evidence="5">DNA-directed RNA polymerase subunit</fullName>
    </recommendedName>
</protein>
<evidence type="ECO:0000256" key="6">
    <source>
        <dbReference type="SAM" id="MobiDB-lite"/>
    </source>
</evidence>
<dbReference type="Proteomes" id="UP000774617">
    <property type="component" value="Unassembled WGS sequence"/>
</dbReference>
<comment type="function">
    <text evidence="5">DNA-dependent RNA polymerase which catalyzes the transcription of DNA into RNA using the four ribonucleoside triphosphates as substrates.</text>
</comment>
<dbReference type="InterPro" id="IPR036898">
    <property type="entry name" value="RNA_pol_Rpb7-like_N_sf"/>
</dbReference>
<dbReference type="InterPro" id="IPR045113">
    <property type="entry name" value="Rpb7-like"/>
</dbReference>
<dbReference type="PANTHER" id="PTHR12709">
    <property type="entry name" value="DNA-DIRECTED RNA POLYMERASE II, III"/>
    <property type="match status" value="1"/>
</dbReference>
<feature type="compositionally biased region" description="Polar residues" evidence="6">
    <location>
        <begin position="1"/>
        <end position="13"/>
    </location>
</feature>
<evidence type="ECO:0000313" key="9">
    <source>
        <dbReference type="Proteomes" id="UP000774617"/>
    </source>
</evidence>
<feature type="domain" description="RPA43 OB" evidence="7">
    <location>
        <begin position="181"/>
        <end position="289"/>
    </location>
</feature>
<keyword evidence="9" id="KW-1185">Reference proteome</keyword>
<feature type="compositionally biased region" description="Basic residues" evidence="6">
    <location>
        <begin position="17"/>
        <end position="32"/>
    </location>
</feature>
<gene>
    <name evidence="8" type="ORF">B0J12DRAFT_661231</name>
</gene>